<comment type="similarity">
    <text evidence="2 7">Belongs to the CDS family.</text>
</comment>
<dbReference type="KEGG" id="pur:AOC03_09285"/>
<evidence type="ECO:0000256" key="2">
    <source>
        <dbReference type="ARBA" id="ARBA00010185"/>
    </source>
</evidence>
<sequence length="318" mass="35826">MISVTLYIDGLYQYRERAWRMTLNPDHIFIISILSINILVWIVLSIPKNRKKLPSIYLITRSWWWMLALLFGCYLLAQITNAFGDYIYWWVLDGLFIVIGLQGLYEIFRLWRLPSKNKLLQKLAAQQSSQINAHNSASSLNVSNLSLLSVSHRGILDIGLLMLLVCLIISLLALHHLSFNRSMDGVLLFVLFASQFNDISQYLCGRLLGGRLFQRKLAPRVSPNKTIEGALFGSLLSASLATILGILVTPFSWVTSFAFAILLAVSGIMGDLLESAFKRHHGIKDTGTILPGHGGILDRIDSLLIGVPLFTVIYWLMY</sequence>
<gene>
    <name evidence="9" type="ORF">AOC03_09285</name>
</gene>
<feature type="transmembrane region" description="Helical" evidence="8">
    <location>
        <begin position="58"/>
        <end position="80"/>
    </location>
</feature>
<name>A0A0M5MK20_9GAMM</name>
<accession>A0A0M5MK20</accession>
<evidence type="ECO:0000256" key="5">
    <source>
        <dbReference type="ARBA" id="ARBA00022989"/>
    </source>
</evidence>
<dbReference type="GO" id="GO:0005886">
    <property type="term" value="C:plasma membrane"/>
    <property type="evidence" value="ECO:0007669"/>
    <property type="project" value="TreeGrafter"/>
</dbReference>
<keyword evidence="6 8" id="KW-0472">Membrane</keyword>
<feature type="transmembrane region" description="Helical" evidence="8">
    <location>
        <begin position="186"/>
        <end position="208"/>
    </location>
</feature>
<dbReference type="EMBL" id="CP012678">
    <property type="protein sequence ID" value="ALF60205.1"/>
    <property type="molecule type" value="Genomic_DNA"/>
</dbReference>
<dbReference type="Pfam" id="PF01148">
    <property type="entry name" value="CTP_transf_1"/>
    <property type="match status" value="1"/>
</dbReference>
<dbReference type="GO" id="GO:0016024">
    <property type="term" value="P:CDP-diacylglycerol biosynthetic process"/>
    <property type="evidence" value="ECO:0007669"/>
    <property type="project" value="UniProtKB-UniPathway"/>
</dbReference>
<dbReference type="InterPro" id="IPR000374">
    <property type="entry name" value="PC_trans"/>
</dbReference>
<keyword evidence="7" id="KW-0548">Nucleotidyltransferase</keyword>
<evidence type="ECO:0000256" key="3">
    <source>
        <dbReference type="ARBA" id="ARBA00022679"/>
    </source>
</evidence>
<feature type="transmembrane region" description="Helical" evidence="8">
    <location>
        <begin position="86"/>
        <end position="108"/>
    </location>
</feature>
<keyword evidence="3 7" id="KW-0808">Transferase</keyword>
<evidence type="ECO:0000313" key="10">
    <source>
        <dbReference type="Proteomes" id="UP000059847"/>
    </source>
</evidence>
<dbReference type="PROSITE" id="PS01315">
    <property type="entry name" value="CDS"/>
    <property type="match status" value="1"/>
</dbReference>
<feature type="transmembrane region" description="Helical" evidence="8">
    <location>
        <begin position="229"/>
        <end position="247"/>
    </location>
</feature>
<dbReference type="PANTHER" id="PTHR43535">
    <property type="entry name" value="PHOSPHATIDATE CYTIDYLYLTRANSFERASE"/>
    <property type="match status" value="1"/>
</dbReference>
<keyword evidence="5 8" id="KW-1133">Transmembrane helix</keyword>
<dbReference type="GO" id="GO:0009273">
    <property type="term" value="P:peptidoglycan-based cell wall biogenesis"/>
    <property type="evidence" value="ECO:0007669"/>
    <property type="project" value="TreeGrafter"/>
</dbReference>
<dbReference type="AlphaFoldDB" id="A0A0M5MK20"/>
<keyword evidence="10" id="KW-1185">Reference proteome</keyword>
<protein>
    <recommendedName>
        <fullName evidence="7">Phosphatidate cytidylyltransferase</fullName>
        <ecNumber evidence="7">2.7.7.41</ecNumber>
    </recommendedName>
</protein>
<comment type="subcellular location">
    <subcellularLocation>
        <location evidence="1">Membrane</location>
        <topology evidence="1">Multi-pass membrane protein</topology>
    </subcellularLocation>
</comment>
<comment type="catalytic activity">
    <reaction evidence="7">
        <text>a 1,2-diacyl-sn-glycero-3-phosphate + CTP + H(+) = a CDP-1,2-diacyl-sn-glycerol + diphosphate</text>
        <dbReference type="Rhea" id="RHEA:16229"/>
        <dbReference type="ChEBI" id="CHEBI:15378"/>
        <dbReference type="ChEBI" id="CHEBI:33019"/>
        <dbReference type="ChEBI" id="CHEBI:37563"/>
        <dbReference type="ChEBI" id="CHEBI:58332"/>
        <dbReference type="ChEBI" id="CHEBI:58608"/>
        <dbReference type="EC" id="2.7.7.41"/>
    </reaction>
</comment>
<reference evidence="9 10" key="1">
    <citation type="submission" date="2015-09" db="EMBL/GenBank/DDBJ databases">
        <title>Complete genome of Psychrobacter urativorans R10.10B.</title>
        <authorList>
            <person name="See-Too W.S."/>
            <person name="Chan K.G."/>
        </authorList>
    </citation>
    <scope>NUCLEOTIDE SEQUENCE [LARGE SCALE GENOMIC DNA]</scope>
    <source>
        <strain evidence="9 10">R10.10B</strain>
    </source>
</reference>
<dbReference type="GO" id="GO:0004605">
    <property type="term" value="F:phosphatidate cytidylyltransferase activity"/>
    <property type="evidence" value="ECO:0007669"/>
    <property type="project" value="UniProtKB-EC"/>
</dbReference>
<feature type="transmembrane region" description="Helical" evidence="8">
    <location>
        <begin position="27"/>
        <end position="46"/>
    </location>
</feature>
<evidence type="ECO:0000256" key="1">
    <source>
        <dbReference type="ARBA" id="ARBA00004141"/>
    </source>
</evidence>
<proteinExistence type="inferred from homology"/>
<feature type="transmembrane region" description="Helical" evidence="8">
    <location>
        <begin position="253"/>
        <end position="273"/>
    </location>
</feature>
<dbReference type="EC" id="2.7.7.41" evidence="7"/>
<evidence type="ECO:0000256" key="4">
    <source>
        <dbReference type="ARBA" id="ARBA00022692"/>
    </source>
</evidence>
<evidence type="ECO:0000256" key="7">
    <source>
        <dbReference type="RuleBase" id="RU003938"/>
    </source>
</evidence>
<dbReference type="STRING" id="45610.AOC03_09285"/>
<organism evidence="9 10">
    <name type="scientific">Psychrobacter urativorans</name>
    <dbReference type="NCBI Taxonomy" id="45610"/>
    <lineage>
        <taxon>Bacteria</taxon>
        <taxon>Pseudomonadati</taxon>
        <taxon>Pseudomonadota</taxon>
        <taxon>Gammaproteobacteria</taxon>
        <taxon>Moraxellales</taxon>
        <taxon>Moraxellaceae</taxon>
        <taxon>Psychrobacter</taxon>
    </lineage>
</organism>
<dbReference type="PANTHER" id="PTHR43535:SF1">
    <property type="entry name" value="PHOSPHATIDATE CYTIDYLYLTRANSFERASE"/>
    <property type="match status" value="1"/>
</dbReference>
<evidence type="ECO:0000256" key="8">
    <source>
        <dbReference type="SAM" id="Phobius"/>
    </source>
</evidence>
<dbReference type="Proteomes" id="UP000059847">
    <property type="component" value="Chromosome"/>
</dbReference>
<evidence type="ECO:0000256" key="6">
    <source>
        <dbReference type="ARBA" id="ARBA00023136"/>
    </source>
</evidence>
<dbReference type="UniPathway" id="UPA00557">
    <property type="reaction ID" value="UER00614"/>
</dbReference>
<comment type="pathway">
    <text evidence="7">Phospholipid metabolism; CDP-diacylglycerol biosynthesis; CDP-diacylglycerol from sn-glycerol 3-phosphate: step 3/3.</text>
</comment>
<evidence type="ECO:0000313" key="9">
    <source>
        <dbReference type="EMBL" id="ALF60205.1"/>
    </source>
</evidence>
<feature type="transmembrane region" description="Helical" evidence="8">
    <location>
        <begin position="155"/>
        <end position="174"/>
    </location>
</feature>
<keyword evidence="4 7" id="KW-0812">Transmembrane</keyword>